<keyword evidence="7 10" id="KW-0811">Translocation</keyword>
<comment type="subunit">
    <text evidence="10">Component of the Sec protein translocase complex. Heterotrimer consisting of SecY, SecE and SecG subunits. The heterotrimers can form oligomers, although 1 heterotrimer is thought to be able to translocate proteins. Interacts with the ribosome. Interacts with SecDF, and other proteins may be involved. Interacts with SecA.</text>
</comment>
<evidence type="ECO:0000256" key="3">
    <source>
        <dbReference type="ARBA" id="ARBA00022448"/>
    </source>
</evidence>
<dbReference type="PROSITE" id="PS00756">
    <property type="entry name" value="SECY_2"/>
    <property type="match status" value="1"/>
</dbReference>
<dbReference type="GO" id="GO:0043952">
    <property type="term" value="P:protein transport by the Sec complex"/>
    <property type="evidence" value="ECO:0007669"/>
    <property type="project" value="UniProtKB-UniRule"/>
</dbReference>
<feature type="transmembrane region" description="Helical" evidence="10">
    <location>
        <begin position="287"/>
        <end position="308"/>
    </location>
</feature>
<keyword evidence="6 10" id="KW-1133">Transmembrane helix</keyword>
<keyword evidence="8 10" id="KW-0472">Membrane</keyword>
<dbReference type="AlphaFoldDB" id="A0A328UFC1"/>
<feature type="transmembrane region" description="Helical" evidence="10">
    <location>
        <begin position="387"/>
        <end position="405"/>
    </location>
</feature>
<dbReference type="RefSeq" id="WP_112332181.1">
    <property type="nucleotide sequence ID" value="NZ_QLYR01000002.1"/>
</dbReference>
<reference evidence="14 15" key="1">
    <citation type="submission" date="2018-06" db="EMBL/GenBank/DDBJ databases">
        <title>Noncontiguous genome sequence of Ruminococcaceae bacterium ASD2818.</title>
        <authorList>
            <person name="Chaplin A.V."/>
            <person name="Sokolova S.R."/>
            <person name="Kochetkova T.O."/>
            <person name="Goltsov A.Y."/>
            <person name="Trofimov D.Y."/>
            <person name="Efimov B.A."/>
        </authorList>
    </citation>
    <scope>NUCLEOTIDE SEQUENCE [LARGE SCALE GENOMIC DNA]</scope>
    <source>
        <strain evidence="14 15">ASD2818</strain>
    </source>
</reference>
<evidence type="ECO:0000256" key="7">
    <source>
        <dbReference type="ARBA" id="ARBA00023010"/>
    </source>
</evidence>
<dbReference type="GO" id="GO:0006605">
    <property type="term" value="P:protein targeting"/>
    <property type="evidence" value="ECO:0007669"/>
    <property type="project" value="UniProtKB-UniRule"/>
</dbReference>
<evidence type="ECO:0000256" key="4">
    <source>
        <dbReference type="ARBA" id="ARBA00022692"/>
    </source>
</evidence>
<dbReference type="InterPro" id="IPR023201">
    <property type="entry name" value="SecY_dom_sf"/>
</dbReference>
<dbReference type="GO" id="GO:0005886">
    <property type="term" value="C:plasma membrane"/>
    <property type="evidence" value="ECO:0007669"/>
    <property type="project" value="UniProtKB-SubCell"/>
</dbReference>
<evidence type="ECO:0000313" key="15">
    <source>
        <dbReference type="Proteomes" id="UP000249377"/>
    </source>
</evidence>
<feature type="transmembrane region" description="Helical" evidence="10">
    <location>
        <begin position="57"/>
        <end position="79"/>
    </location>
</feature>
<dbReference type="EMBL" id="QLYR01000002">
    <property type="protein sequence ID" value="RAQ29751.1"/>
    <property type="molecule type" value="Genomic_DNA"/>
</dbReference>
<evidence type="ECO:0000256" key="9">
    <source>
        <dbReference type="ARBA" id="ARBA00039733"/>
    </source>
</evidence>
<keyword evidence="3 10" id="KW-0813">Transport</keyword>
<dbReference type="Gene3D" id="1.10.3370.10">
    <property type="entry name" value="SecY subunit domain"/>
    <property type="match status" value="1"/>
</dbReference>
<feature type="transmembrane region" description="Helical" evidence="10">
    <location>
        <begin position="193"/>
        <end position="217"/>
    </location>
</feature>
<evidence type="ECO:0000256" key="10">
    <source>
        <dbReference type="HAMAP-Rule" id="MF_01465"/>
    </source>
</evidence>
<comment type="function">
    <text evidence="10 11">The central subunit of the protein translocation channel SecYEG. Consists of two halves formed by TMs 1-5 and 6-10. These two domains form a lateral gate at the front which open onto the bilayer between TMs 2 and 7, and are clamped together by SecE at the back. The channel is closed by both a pore ring composed of hydrophobic SecY resides and a short helix (helix 2A) on the extracellular side of the membrane which forms a plug. The plug probably moves laterally to allow the channel to open. The ring and the pore may move independently.</text>
</comment>
<evidence type="ECO:0000256" key="12">
    <source>
        <dbReference type="RuleBase" id="RU003484"/>
    </source>
</evidence>
<sequence>MFKTIKNAWAIPDLRRKILFTLLIIVIFRFGSCIPVPFLNVDALRALMAQVESSGTALSYINMLSGGAFANATLFAMGITPYINSSIIMQLLTVAIPPLERMAKEGEEGRKKISTITRYVTVILGLIQGAAYYFYLRNSVATVNGKATSITLFNDGFAQIFSAFIIILCFTAGTALMMWLGEQINQKGIGNGISILLFAGIVARLPVTFGLLGTFLGQAFEMPSAYGQYFVLVPLFVLIFLVVIWVIVFMNDSERRIPVQYAKRVVGRKMYGGQSTHIPIKVSMSGVMPIIFASSILSIPSTIEFFMGRNAPTEGFGRALLDAFSSEGWIYCLLYFVLIILFDYFYVTIQYNPVEMANNLRQNNGTIPGIRPGKPTSDFIAKILSKLTLIGAIFLGVIALLPIIFSNLSGMHGLSIGGTSILILVGVALETVKQMESQMMMRHYKGFLD</sequence>
<dbReference type="InterPro" id="IPR002208">
    <property type="entry name" value="SecY/SEC61-alpha"/>
</dbReference>
<evidence type="ECO:0000256" key="1">
    <source>
        <dbReference type="ARBA" id="ARBA00004141"/>
    </source>
</evidence>
<feature type="transmembrane region" description="Helical" evidence="10">
    <location>
        <begin position="229"/>
        <end position="250"/>
    </location>
</feature>
<keyword evidence="10" id="KW-1003">Cell membrane</keyword>
<name>A0A328UFC1_9FIRM</name>
<dbReference type="NCBIfam" id="TIGR00967">
    <property type="entry name" value="3a0501s007"/>
    <property type="match status" value="1"/>
</dbReference>
<dbReference type="PANTHER" id="PTHR10906">
    <property type="entry name" value="SECY/SEC61-ALPHA FAMILY MEMBER"/>
    <property type="match status" value="1"/>
</dbReference>
<evidence type="ECO:0000256" key="8">
    <source>
        <dbReference type="ARBA" id="ARBA00023136"/>
    </source>
</evidence>
<evidence type="ECO:0000256" key="2">
    <source>
        <dbReference type="ARBA" id="ARBA00005751"/>
    </source>
</evidence>
<dbReference type="SUPFAM" id="SSF103491">
    <property type="entry name" value="Preprotein translocase SecY subunit"/>
    <property type="match status" value="1"/>
</dbReference>
<proteinExistence type="inferred from homology"/>
<dbReference type="PIRSF" id="PIRSF004557">
    <property type="entry name" value="SecY"/>
    <property type="match status" value="1"/>
</dbReference>
<evidence type="ECO:0000256" key="5">
    <source>
        <dbReference type="ARBA" id="ARBA00022927"/>
    </source>
</evidence>
<feature type="transmembrane region" description="Helical" evidence="10">
    <location>
        <begin position="156"/>
        <end position="181"/>
    </location>
</feature>
<keyword evidence="15" id="KW-1185">Reference proteome</keyword>
<gene>
    <name evidence="10" type="primary">secY</name>
    <name evidence="14" type="ORF">DPQ25_05495</name>
</gene>
<dbReference type="InterPro" id="IPR030659">
    <property type="entry name" value="SecY_CS"/>
</dbReference>
<organism evidence="14 15">
    <name type="scientific">Hydrogeniiclostridium mannosilyticum</name>
    <dbReference type="NCBI Taxonomy" id="2764322"/>
    <lineage>
        <taxon>Bacteria</taxon>
        <taxon>Bacillati</taxon>
        <taxon>Bacillota</taxon>
        <taxon>Clostridia</taxon>
        <taxon>Eubacteriales</taxon>
        <taxon>Acutalibacteraceae</taxon>
        <taxon>Hydrogeniiclostridium</taxon>
    </lineage>
</organism>
<evidence type="ECO:0000256" key="11">
    <source>
        <dbReference type="RuleBase" id="RU000537"/>
    </source>
</evidence>
<feature type="transmembrane region" description="Helical" evidence="10">
    <location>
        <begin position="411"/>
        <end position="432"/>
    </location>
</feature>
<evidence type="ECO:0000256" key="13">
    <source>
        <dbReference type="RuleBase" id="RU004349"/>
    </source>
</evidence>
<feature type="transmembrane region" description="Helical" evidence="10">
    <location>
        <begin position="328"/>
        <end position="347"/>
    </location>
</feature>
<evidence type="ECO:0000256" key="6">
    <source>
        <dbReference type="ARBA" id="ARBA00022989"/>
    </source>
</evidence>
<dbReference type="Pfam" id="PF00344">
    <property type="entry name" value="SecY"/>
    <property type="match status" value="1"/>
</dbReference>
<comment type="similarity">
    <text evidence="2 10 13">Belongs to the SecY/SEC61-alpha family.</text>
</comment>
<comment type="caution">
    <text evidence="10">Lacks conserved residue(s) required for the propagation of feature annotation.</text>
</comment>
<evidence type="ECO:0000313" key="14">
    <source>
        <dbReference type="EMBL" id="RAQ29751.1"/>
    </source>
</evidence>
<dbReference type="HAMAP" id="MF_01465">
    <property type="entry name" value="SecY"/>
    <property type="match status" value="1"/>
</dbReference>
<protein>
    <recommendedName>
        <fullName evidence="9 10">Protein translocase subunit SecY</fullName>
    </recommendedName>
</protein>
<keyword evidence="4 10" id="KW-0812">Transmembrane</keyword>
<dbReference type="InterPro" id="IPR026593">
    <property type="entry name" value="SecY"/>
</dbReference>
<keyword evidence="5 10" id="KW-0653">Protein transport</keyword>
<dbReference type="FunFam" id="1.10.3370.10:FF:000001">
    <property type="entry name" value="Preprotein translocase subunit SecY"/>
    <property type="match status" value="1"/>
</dbReference>
<accession>A0A328UFC1</accession>
<dbReference type="PROSITE" id="PS00755">
    <property type="entry name" value="SECY_1"/>
    <property type="match status" value="1"/>
</dbReference>
<comment type="subcellular location">
    <subcellularLocation>
        <location evidence="10">Cell membrane</location>
        <topology evidence="10">Multi-pass membrane protein</topology>
    </subcellularLocation>
    <subcellularLocation>
        <location evidence="1 12">Membrane</location>
        <topology evidence="1 12">Multi-pass membrane protein</topology>
    </subcellularLocation>
</comment>
<comment type="caution">
    <text evidence="14">The sequence shown here is derived from an EMBL/GenBank/DDBJ whole genome shotgun (WGS) entry which is preliminary data.</text>
</comment>
<feature type="transmembrane region" description="Helical" evidence="10">
    <location>
        <begin position="119"/>
        <end position="136"/>
    </location>
</feature>
<dbReference type="PRINTS" id="PR00303">
    <property type="entry name" value="SECYTRNLCASE"/>
</dbReference>
<dbReference type="Proteomes" id="UP000249377">
    <property type="component" value="Unassembled WGS sequence"/>
</dbReference>
<dbReference type="GO" id="GO:0065002">
    <property type="term" value="P:intracellular protein transmembrane transport"/>
    <property type="evidence" value="ECO:0007669"/>
    <property type="project" value="UniProtKB-UniRule"/>
</dbReference>